<name>A0A089QDP5_9LACO</name>
<sequence>MKKIRSSSNIVALAMLFIAGIVAIVPYLTANTLHSGVDMSFHLNRIYDLAQNIKNGNYFSYIETYANNQVGVPINMVYGALPLYPFALMLNIFSNKIIAIYLGYLVIVWISLMISYYVGLKYWQKDEKRAILFAVVYVLSIYNFSWMFGTFDLGQVSGYVFLPLIVYGTYSIFYRSSREWWLLSIGMIGLIYSHMLSTLIYSFLVGVLVIIALFTAPDFWKKIKYFLYAVMVSLLGTAFYWSTLYCVYNSNKLFITKSNGIPTAGLKFGDAILSIFNNDGSIGVLLGVLLIIGLVLWKKQNAEAKVAAVIGIVFLLATTNIFDFAWNFINKTPLTIIQWPGRLLCVVNFFIAVFATETLFILISESKHKNKGYILSVIIAIFVVLSNSYTFLNTHQQQPVVNYEPSVQKQLPFTDYQITSNVGFNYLVTGYNQGVGSIDYWPEISMKDGSVVREIVQHIAIINTKKVKLQPISITDGINYQLTTNKKDSSVDLPFLNYNSYEIQVDGRKENYFKTRRGTIGVKISKTGQHEIKIKYVVPKMVKAAMIISWLTVILLLLFGIIRLLFRNTAFYKKRPNL</sequence>
<feature type="transmembrane region" description="Helical" evidence="1">
    <location>
        <begin position="280"/>
        <end position="297"/>
    </location>
</feature>
<dbReference type="KEGG" id="lsj:LSJ_1576c"/>
<evidence type="ECO:0000313" key="3">
    <source>
        <dbReference type="EMBL" id="MDN4832835.1"/>
    </source>
</evidence>
<gene>
    <name evidence="2" type="ORF">LSJ_1576c</name>
    <name evidence="3" type="ORF">QYC35_01065</name>
</gene>
<dbReference type="EMBL" id="JAUIQT010000001">
    <property type="protein sequence ID" value="MDN4832835.1"/>
    <property type="molecule type" value="Genomic_DNA"/>
</dbReference>
<keyword evidence="1" id="KW-1133">Transmembrane helix</keyword>
<feature type="transmembrane region" description="Helical" evidence="1">
    <location>
        <begin position="341"/>
        <end position="363"/>
    </location>
</feature>
<keyword evidence="1" id="KW-0812">Transmembrane</keyword>
<dbReference type="RefSeq" id="WP_044005402.1">
    <property type="nucleotide sequence ID" value="NZ_CP007646.1"/>
</dbReference>
<feature type="transmembrane region" description="Helical" evidence="1">
    <location>
        <begin position="225"/>
        <end position="243"/>
    </location>
</feature>
<reference evidence="2 4" key="1">
    <citation type="journal article" date="2014" name="BMC Genomics">
        <title>Unusual genome complexity in Lactobacillus salivarius JCM1046.</title>
        <authorList>
            <person name="Raftis E.J."/>
            <person name="Forde B.M."/>
            <person name="Claesson M.J."/>
            <person name="O'Toole P.W."/>
        </authorList>
    </citation>
    <scope>NUCLEOTIDE SEQUENCE [LARGE SCALE GENOMIC DNA]</scope>
    <source>
        <strain evidence="2 4">JCM1046</strain>
    </source>
</reference>
<dbReference type="EMBL" id="CP007646">
    <property type="protein sequence ID" value="AIR11224.1"/>
    <property type="molecule type" value="Genomic_DNA"/>
</dbReference>
<feature type="transmembrane region" description="Helical" evidence="1">
    <location>
        <begin position="180"/>
        <end position="213"/>
    </location>
</feature>
<protein>
    <recommendedName>
        <fullName evidence="5">YfhO family protein</fullName>
    </recommendedName>
</protein>
<feature type="transmembrane region" description="Helical" evidence="1">
    <location>
        <begin position="306"/>
        <end position="329"/>
    </location>
</feature>
<evidence type="ECO:0000313" key="4">
    <source>
        <dbReference type="Proteomes" id="UP000029488"/>
    </source>
</evidence>
<reference evidence="3" key="2">
    <citation type="submission" date="2023-07" db="EMBL/GenBank/DDBJ databases">
        <title>Complete genome sequence of Ligilactobacillus salivarius SRCM217594 isolated from Gallus gallus domesticus feces.</title>
        <authorList>
            <person name="Yang H.-G."/>
            <person name="Ryu M.-S."/>
            <person name="Ha G.-S."/>
            <person name="Yang H.-J."/>
            <person name="Jeong D.-Y."/>
        </authorList>
    </citation>
    <scope>NUCLEOTIDE SEQUENCE</scope>
    <source>
        <strain evidence="3">SRCM217594</strain>
    </source>
</reference>
<accession>A0A089QDP5</accession>
<evidence type="ECO:0000313" key="2">
    <source>
        <dbReference type="EMBL" id="AIR11224.1"/>
    </source>
</evidence>
<dbReference type="AlphaFoldDB" id="A0A089QDP5"/>
<feature type="transmembrane region" description="Helical" evidence="1">
    <location>
        <begin position="372"/>
        <end position="392"/>
    </location>
</feature>
<dbReference type="Proteomes" id="UP000029488">
    <property type="component" value="Chromosome"/>
</dbReference>
<feature type="transmembrane region" description="Helical" evidence="1">
    <location>
        <begin position="544"/>
        <end position="566"/>
    </location>
</feature>
<organism evidence="2 4">
    <name type="scientific">Ligilactobacillus salivarius</name>
    <dbReference type="NCBI Taxonomy" id="1624"/>
    <lineage>
        <taxon>Bacteria</taxon>
        <taxon>Bacillati</taxon>
        <taxon>Bacillota</taxon>
        <taxon>Bacilli</taxon>
        <taxon>Lactobacillales</taxon>
        <taxon>Lactobacillaceae</taxon>
        <taxon>Ligilactobacillus</taxon>
    </lineage>
</organism>
<dbReference type="Proteomes" id="UP001174888">
    <property type="component" value="Unassembled WGS sequence"/>
</dbReference>
<evidence type="ECO:0000256" key="1">
    <source>
        <dbReference type="SAM" id="Phobius"/>
    </source>
</evidence>
<feature type="transmembrane region" description="Helical" evidence="1">
    <location>
        <begin position="130"/>
        <end position="149"/>
    </location>
</feature>
<feature type="transmembrane region" description="Helical" evidence="1">
    <location>
        <begin position="12"/>
        <end position="30"/>
    </location>
</feature>
<proteinExistence type="predicted"/>
<evidence type="ECO:0008006" key="5">
    <source>
        <dbReference type="Google" id="ProtNLM"/>
    </source>
</evidence>
<keyword evidence="1" id="KW-0472">Membrane</keyword>
<feature type="transmembrane region" description="Helical" evidence="1">
    <location>
        <begin position="156"/>
        <end position="174"/>
    </location>
</feature>
<feature type="transmembrane region" description="Helical" evidence="1">
    <location>
        <begin position="97"/>
        <end position="118"/>
    </location>
</feature>